<sequence length="149" mass="16102">MVNLSLLVTATLAVSAEAVSYTWTKCLNVDKCLSVGAPGDPTGQKGKVFRGKAGAASFWYPGTYLFPYSATTGFTYDQGDGYWYSHDADGLYISPQGYVNFAHDYNKIGINSKDQDIGSTYWVHGGAPCCLPDEVGVNIYDVVAYQHSA</sequence>
<keyword evidence="3" id="KW-1185">Reference proteome</keyword>
<dbReference type="AlphaFoldDB" id="A0AA37L9R4"/>
<name>A0AA37L9R4_9PEZI</name>
<feature type="chain" id="PRO_5041450592" evidence="1">
    <location>
        <begin position="19"/>
        <end position="149"/>
    </location>
</feature>
<gene>
    <name evidence="2" type="ORF">ColSpa_04612</name>
</gene>
<evidence type="ECO:0000256" key="1">
    <source>
        <dbReference type="SAM" id="SignalP"/>
    </source>
</evidence>
<dbReference type="EMBL" id="BQXU01000010">
    <property type="protein sequence ID" value="GKT44431.1"/>
    <property type="molecule type" value="Genomic_DNA"/>
</dbReference>
<dbReference type="GeneID" id="73325414"/>
<comment type="caution">
    <text evidence="2">The sequence shown here is derived from an EMBL/GenBank/DDBJ whole genome shotgun (WGS) entry which is preliminary data.</text>
</comment>
<reference evidence="2 3" key="1">
    <citation type="submission" date="2022-03" db="EMBL/GenBank/DDBJ databases">
        <title>Genome data of Colletotrichum spp.</title>
        <authorList>
            <person name="Utami Y.D."/>
            <person name="Hiruma K."/>
        </authorList>
    </citation>
    <scope>NUCLEOTIDE SEQUENCE [LARGE SCALE GENOMIC DNA]</scope>
    <source>
        <strain evidence="2 3">MAFF 239500</strain>
    </source>
</reference>
<accession>A0AA37L9R4</accession>
<proteinExistence type="predicted"/>
<dbReference type="RefSeq" id="XP_049126781.1">
    <property type="nucleotide sequence ID" value="XM_049270824.1"/>
</dbReference>
<keyword evidence="1" id="KW-0732">Signal</keyword>
<protein>
    <submittedName>
        <fullName evidence="2">Uncharacterized protein</fullName>
    </submittedName>
</protein>
<evidence type="ECO:0000313" key="2">
    <source>
        <dbReference type="EMBL" id="GKT44431.1"/>
    </source>
</evidence>
<dbReference type="Proteomes" id="UP001055115">
    <property type="component" value="Unassembled WGS sequence"/>
</dbReference>
<evidence type="ECO:0000313" key="3">
    <source>
        <dbReference type="Proteomes" id="UP001055115"/>
    </source>
</evidence>
<feature type="signal peptide" evidence="1">
    <location>
        <begin position="1"/>
        <end position="18"/>
    </location>
</feature>
<organism evidence="2 3">
    <name type="scientific">Colletotrichum spaethianum</name>
    <dbReference type="NCBI Taxonomy" id="700344"/>
    <lineage>
        <taxon>Eukaryota</taxon>
        <taxon>Fungi</taxon>
        <taxon>Dikarya</taxon>
        <taxon>Ascomycota</taxon>
        <taxon>Pezizomycotina</taxon>
        <taxon>Sordariomycetes</taxon>
        <taxon>Hypocreomycetidae</taxon>
        <taxon>Glomerellales</taxon>
        <taxon>Glomerellaceae</taxon>
        <taxon>Colletotrichum</taxon>
        <taxon>Colletotrichum spaethianum species complex</taxon>
    </lineage>
</organism>